<dbReference type="InterPro" id="IPR036196">
    <property type="entry name" value="Ptyr_pPase_sf"/>
</dbReference>
<dbReference type="EMBL" id="JACHFD010000030">
    <property type="protein sequence ID" value="MBB5353613.1"/>
    <property type="molecule type" value="Genomic_DNA"/>
</dbReference>
<evidence type="ECO:0000313" key="2">
    <source>
        <dbReference type="Proteomes" id="UP000557717"/>
    </source>
</evidence>
<dbReference type="PIRSF" id="PIRSF029416">
    <property type="entry name" value="UCP029416_PTP"/>
    <property type="match status" value="1"/>
</dbReference>
<comment type="caution">
    <text evidence="1">The sequence shown here is derived from an EMBL/GenBank/DDBJ whole genome shotgun (WGS) entry which is preliminary data.</text>
</comment>
<sequence length="108" mass="12462">MARRLLFLCSQNKLRSPTAEAIFADHPGLEVDSAGLNHDAVVPLSPEQLAWADLILVMEKEHRQRLTRRFSRSLAGKRIAILNIPDDFEFMDPELIRLLRLRCRPYLP</sequence>
<gene>
    <name evidence="1" type="ORF">HNR46_003874</name>
</gene>
<dbReference type="RefSeq" id="WP_184021741.1">
    <property type="nucleotide sequence ID" value="NZ_JACHFD010000030.1"/>
</dbReference>
<name>A0A840V7C5_9BACT</name>
<keyword evidence="2" id="KW-1185">Reference proteome</keyword>
<evidence type="ECO:0008006" key="3">
    <source>
        <dbReference type="Google" id="ProtNLM"/>
    </source>
</evidence>
<dbReference type="InterPro" id="IPR016919">
    <property type="entry name" value="UCP029416_PTP"/>
</dbReference>
<dbReference type="Proteomes" id="UP000557717">
    <property type="component" value="Unassembled WGS sequence"/>
</dbReference>
<dbReference type="Gene3D" id="3.40.50.2300">
    <property type="match status" value="1"/>
</dbReference>
<organism evidence="1 2">
    <name type="scientific">Haloferula luteola</name>
    <dbReference type="NCBI Taxonomy" id="595692"/>
    <lineage>
        <taxon>Bacteria</taxon>
        <taxon>Pseudomonadati</taxon>
        <taxon>Verrucomicrobiota</taxon>
        <taxon>Verrucomicrobiia</taxon>
        <taxon>Verrucomicrobiales</taxon>
        <taxon>Verrucomicrobiaceae</taxon>
        <taxon>Haloferula</taxon>
    </lineage>
</organism>
<reference evidence="1 2" key="1">
    <citation type="submission" date="2020-08" db="EMBL/GenBank/DDBJ databases">
        <title>Genomic Encyclopedia of Type Strains, Phase IV (KMG-IV): sequencing the most valuable type-strain genomes for metagenomic binning, comparative biology and taxonomic classification.</title>
        <authorList>
            <person name="Goeker M."/>
        </authorList>
    </citation>
    <scope>NUCLEOTIDE SEQUENCE [LARGE SCALE GENOMIC DNA]</scope>
    <source>
        <strain evidence="1 2">YC6886</strain>
    </source>
</reference>
<accession>A0A840V7C5</accession>
<evidence type="ECO:0000313" key="1">
    <source>
        <dbReference type="EMBL" id="MBB5353613.1"/>
    </source>
</evidence>
<proteinExistence type="predicted"/>
<dbReference type="AlphaFoldDB" id="A0A840V7C5"/>
<protein>
    <recommendedName>
        <fullName evidence="3">Protein-tyrosine-phosphatase</fullName>
    </recommendedName>
</protein>
<dbReference type="SUPFAM" id="SSF52788">
    <property type="entry name" value="Phosphotyrosine protein phosphatases I"/>
    <property type="match status" value="1"/>
</dbReference>